<protein>
    <recommendedName>
        <fullName evidence="4">BZIP domain-containing protein</fullName>
    </recommendedName>
</protein>
<accession>H3GPY0</accession>
<feature type="region of interest" description="Disordered" evidence="1">
    <location>
        <begin position="60"/>
        <end position="99"/>
    </location>
</feature>
<dbReference type="EMBL" id="DS566031">
    <property type="status" value="NOT_ANNOTATED_CDS"/>
    <property type="molecule type" value="Genomic_DNA"/>
</dbReference>
<organism evidence="2 3">
    <name type="scientific">Phytophthora ramorum</name>
    <name type="common">Sudden oak death agent</name>
    <dbReference type="NCBI Taxonomy" id="164328"/>
    <lineage>
        <taxon>Eukaryota</taxon>
        <taxon>Sar</taxon>
        <taxon>Stramenopiles</taxon>
        <taxon>Oomycota</taxon>
        <taxon>Peronosporomycetes</taxon>
        <taxon>Peronosporales</taxon>
        <taxon>Peronosporaceae</taxon>
        <taxon>Phytophthora</taxon>
    </lineage>
</organism>
<dbReference type="VEuPathDB" id="FungiDB:KRP22_9131"/>
<feature type="compositionally biased region" description="Polar residues" evidence="1">
    <location>
        <begin position="21"/>
        <end position="34"/>
    </location>
</feature>
<evidence type="ECO:0000313" key="2">
    <source>
        <dbReference type="EnsemblProtists" id="Phyra78797"/>
    </source>
</evidence>
<name>H3GPY0_PHYRM</name>
<evidence type="ECO:0008006" key="4">
    <source>
        <dbReference type="Google" id="ProtNLM"/>
    </source>
</evidence>
<evidence type="ECO:0000313" key="3">
    <source>
        <dbReference type="Proteomes" id="UP000005238"/>
    </source>
</evidence>
<feature type="compositionally biased region" description="Low complexity" evidence="1">
    <location>
        <begin position="60"/>
        <end position="71"/>
    </location>
</feature>
<dbReference type="AlphaFoldDB" id="H3GPY0"/>
<proteinExistence type="predicted"/>
<dbReference type="Proteomes" id="UP000005238">
    <property type="component" value="Unassembled WGS sequence"/>
</dbReference>
<dbReference type="InParanoid" id="H3GPY0"/>
<reference evidence="2" key="2">
    <citation type="submission" date="2015-06" db="UniProtKB">
        <authorList>
            <consortium name="EnsemblProtists"/>
        </authorList>
    </citation>
    <scope>IDENTIFICATION</scope>
    <source>
        <strain evidence="2">Pr102</strain>
    </source>
</reference>
<dbReference type="OMA" id="CVNDNSK"/>
<evidence type="ECO:0000256" key="1">
    <source>
        <dbReference type="SAM" id="MobiDB-lite"/>
    </source>
</evidence>
<feature type="region of interest" description="Disordered" evidence="1">
    <location>
        <begin position="1"/>
        <end position="34"/>
    </location>
</feature>
<sequence>MASIDSSAGLDFRPSQRQELETQSDSCVNDNSKMGTFLPLDDLDPTLSDVLAFINDFDNSDSSQDSLTSSPSEDDPVASSSEATAKRKKSRAAASRRFQHKKKAELLALRAQASSLKKRLKELSDNGNGSKSSIVGRLDGTQTQKLVAMWLGKAQLEKHLRLTAETENQQLKRALARQKYTAKVVGHLLHNVTSVVRVGVENE</sequence>
<reference evidence="3" key="1">
    <citation type="journal article" date="2006" name="Science">
        <title>Phytophthora genome sequences uncover evolutionary origins and mechanisms of pathogenesis.</title>
        <authorList>
            <person name="Tyler B.M."/>
            <person name="Tripathy S."/>
            <person name="Zhang X."/>
            <person name="Dehal P."/>
            <person name="Jiang R.H."/>
            <person name="Aerts A."/>
            <person name="Arredondo F.D."/>
            <person name="Baxter L."/>
            <person name="Bensasson D."/>
            <person name="Beynon J.L."/>
            <person name="Chapman J."/>
            <person name="Damasceno C.M."/>
            <person name="Dorrance A.E."/>
            <person name="Dou D."/>
            <person name="Dickerman A.W."/>
            <person name="Dubchak I.L."/>
            <person name="Garbelotto M."/>
            <person name="Gijzen M."/>
            <person name="Gordon S.G."/>
            <person name="Govers F."/>
            <person name="Grunwald N.J."/>
            <person name="Huang W."/>
            <person name="Ivors K.L."/>
            <person name="Jones R.W."/>
            <person name="Kamoun S."/>
            <person name="Krampis K."/>
            <person name="Lamour K.H."/>
            <person name="Lee M.K."/>
            <person name="McDonald W.H."/>
            <person name="Medina M."/>
            <person name="Meijer H.J."/>
            <person name="Nordberg E.K."/>
            <person name="Maclean D.J."/>
            <person name="Ospina-Giraldo M.D."/>
            <person name="Morris P.F."/>
            <person name="Phuntumart V."/>
            <person name="Putnam N.H."/>
            <person name="Rash S."/>
            <person name="Rose J.K."/>
            <person name="Sakihama Y."/>
            <person name="Salamov A.A."/>
            <person name="Savidor A."/>
            <person name="Scheuring C.F."/>
            <person name="Smith B.M."/>
            <person name="Sobral B.W."/>
            <person name="Terry A."/>
            <person name="Torto-Alalibo T.A."/>
            <person name="Win J."/>
            <person name="Xu Z."/>
            <person name="Zhang H."/>
            <person name="Grigoriev I.V."/>
            <person name="Rokhsar D.S."/>
            <person name="Boore J.L."/>
        </authorList>
    </citation>
    <scope>NUCLEOTIDE SEQUENCE [LARGE SCALE GENOMIC DNA]</scope>
    <source>
        <strain evidence="3">Pr102</strain>
    </source>
</reference>
<keyword evidence="3" id="KW-1185">Reference proteome</keyword>
<dbReference type="HOGENOM" id="CLU_1351249_0_0_1"/>
<dbReference type="EnsemblProtists" id="Phyra78797">
    <property type="protein sequence ID" value="Phyra78797"/>
    <property type="gene ID" value="Phyra78797"/>
</dbReference>
<dbReference type="VEuPathDB" id="FungiDB:KRP23_12167"/>